<dbReference type="InterPro" id="IPR006136">
    <property type="entry name" value="FlhB"/>
</dbReference>
<dbReference type="InterPro" id="IPR006135">
    <property type="entry name" value="T3SS_substrate_exporter"/>
</dbReference>
<evidence type="ECO:0000256" key="8">
    <source>
        <dbReference type="ARBA" id="ARBA00022927"/>
    </source>
</evidence>
<evidence type="ECO:0000256" key="9">
    <source>
        <dbReference type="ARBA" id="ARBA00022989"/>
    </source>
</evidence>
<dbReference type="GO" id="GO:0005886">
    <property type="term" value="C:plasma membrane"/>
    <property type="evidence" value="ECO:0007669"/>
    <property type="project" value="UniProtKB-SubCell"/>
</dbReference>
<feature type="transmembrane region" description="Helical" evidence="12">
    <location>
        <begin position="122"/>
        <end position="148"/>
    </location>
</feature>
<proteinExistence type="inferred from homology"/>
<evidence type="ECO:0000256" key="10">
    <source>
        <dbReference type="ARBA" id="ARBA00023136"/>
    </source>
</evidence>
<feature type="transmembrane region" description="Helical" evidence="12">
    <location>
        <begin position="210"/>
        <end position="237"/>
    </location>
</feature>
<dbReference type="PRINTS" id="PR00950">
    <property type="entry name" value="TYPE3IMSPROT"/>
</dbReference>
<feature type="transmembrane region" description="Helical" evidence="12">
    <location>
        <begin position="169"/>
        <end position="190"/>
    </location>
</feature>
<dbReference type="RefSeq" id="WP_066239330.1">
    <property type="nucleotide sequence ID" value="NZ_LSGP01000013.1"/>
</dbReference>
<feature type="transmembrane region" description="Helical" evidence="12">
    <location>
        <begin position="99"/>
        <end position="116"/>
    </location>
</feature>
<protein>
    <recommendedName>
        <fullName evidence="3 12">Flagellar biosynthetic protein FlhB</fullName>
    </recommendedName>
</protein>
<evidence type="ECO:0000256" key="2">
    <source>
        <dbReference type="ARBA" id="ARBA00010690"/>
    </source>
</evidence>
<keyword evidence="14" id="KW-1185">Reference proteome</keyword>
<evidence type="ECO:0000256" key="5">
    <source>
        <dbReference type="ARBA" id="ARBA00022475"/>
    </source>
</evidence>
<dbReference type="STRING" id="1794912.AXX12_03880"/>
<feature type="transmembrane region" description="Helical" evidence="12">
    <location>
        <begin position="59"/>
        <end position="78"/>
    </location>
</feature>
<dbReference type="NCBIfam" id="TIGR00328">
    <property type="entry name" value="flhB"/>
    <property type="match status" value="1"/>
</dbReference>
<keyword evidence="11 12" id="KW-1006">Bacterial flagellum protein export</keyword>
<dbReference type="GO" id="GO:0044780">
    <property type="term" value="P:bacterial-type flagellum assembly"/>
    <property type="evidence" value="ECO:0007669"/>
    <property type="project" value="InterPro"/>
</dbReference>
<dbReference type="AlphaFoldDB" id="A0A154BTY6"/>
<comment type="function">
    <text evidence="12">Required for formation of the rod structure in the basal body of the flagellar apparatus. Together with FliI and FliH, may constitute the export apparatus of flagellin.</text>
</comment>
<keyword evidence="10 12" id="KW-0472">Membrane</keyword>
<dbReference type="PANTHER" id="PTHR30531:SF12">
    <property type="entry name" value="FLAGELLAR BIOSYNTHETIC PROTEIN FLHB"/>
    <property type="match status" value="1"/>
</dbReference>
<evidence type="ECO:0000313" key="14">
    <source>
        <dbReference type="Proteomes" id="UP000076268"/>
    </source>
</evidence>
<evidence type="ECO:0000256" key="6">
    <source>
        <dbReference type="ARBA" id="ARBA00022692"/>
    </source>
</evidence>
<comment type="subcellular location">
    <subcellularLocation>
        <location evidence="1">Cell membrane</location>
        <topology evidence="1">Multi-pass membrane protein</topology>
    </subcellularLocation>
</comment>
<dbReference type="InterPro" id="IPR029025">
    <property type="entry name" value="T3SS_substrate_exporter_C"/>
</dbReference>
<organism evidence="13 14">
    <name type="scientific">Anaerosporomusa subterranea</name>
    <dbReference type="NCBI Taxonomy" id="1794912"/>
    <lineage>
        <taxon>Bacteria</taxon>
        <taxon>Bacillati</taxon>
        <taxon>Bacillota</taxon>
        <taxon>Negativicutes</taxon>
        <taxon>Acetonemataceae</taxon>
        <taxon>Anaerosporomusa</taxon>
    </lineage>
</organism>
<evidence type="ECO:0000313" key="13">
    <source>
        <dbReference type="EMBL" id="KYZ77280.1"/>
    </source>
</evidence>
<accession>A0A154BTY6</accession>
<evidence type="ECO:0000256" key="7">
    <source>
        <dbReference type="ARBA" id="ARBA00022795"/>
    </source>
</evidence>
<keyword evidence="7 12" id="KW-1005">Bacterial flagellum biogenesis</keyword>
<keyword evidence="6 12" id="KW-0812">Transmembrane</keyword>
<evidence type="ECO:0000256" key="12">
    <source>
        <dbReference type="RuleBase" id="RU364091"/>
    </source>
</evidence>
<sequence>MECIATFTASLPCSSGKTGRLVFDLQRFNGEKTEDATAKRKSEARQKGQVAKSAELNSAFIILSAFFALKMLGPHIYSSLTAFMKYIFSSLSTFSTQDLTIQIIITLFLDISLIFFQVTMPIMLSITIISIAINFMQVGFTLTFEPLLLNFDRLNPLTGLQRLVSKRALVELVKSLFKIAIIGYFVYRFINREILFIPKLLGVELVDSLQYIAGLTTDLALQIGGVILVLAALDYFYQWWEHNQSLKMSKQEVKEEFKQTEGNPQIKGKIKERQRAMAMRRMMQEVPTASVVVTNPTHFAVALKYQKDMAAPIIVAKGQDFIAAKIKEVARAHKVAIVENKFLARSLYSNAEIGDVIPPHLYQAVAEVLAYVYRLNKKLS</sequence>
<gene>
    <name evidence="12" type="primary">flhB</name>
    <name evidence="13" type="ORF">AXX12_03880</name>
</gene>
<dbReference type="OrthoDB" id="9807950at2"/>
<dbReference type="Gene3D" id="6.10.250.2080">
    <property type="match status" value="1"/>
</dbReference>
<dbReference type="Proteomes" id="UP000076268">
    <property type="component" value="Unassembled WGS sequence"/>
</dbReference>
<comment type="similarity">
    <text evidence="2 12">Belongs to the type III secretion exporter family.</text>
</comment>
<dbReference type="EMBL" id="LSGP01000013">
    <property type="protein sequence ID" value="KYZ77280.1"/>
    <property type="molecule type" value="Genomic_DNA"/>
</dbReference>
<keyword evidence="5 12" id="KW-1003">Cell membrane</keyword>
<dbReference type="FunFam" id="3.40.1690.10:FF:000001">
    <property type="entry name" value="Flagellar biosynthetic protein FlhB"/>
    <property type="match status" value="1"/>
</dbReference>
<evidence type="ECO:0000256" key="3">
    <source>
        <dbReference type="ARBA" id="ARBA00021622"/>
    </source>
</evidence>
<dbReference type="PANTHER" id="PTHR30531">
    <property type="entry name" value="FLAGELLAR BIOSYNTHETIC PROTEIN FLHB"/>
    <property type="match status" value="1"/>
</dbReference>
<comment type="caution">
    <text evidence="13">The sequence shown here is derived from an EMBL/GenBank/DDBJ whole genome shotgun (WGS) entry which is preliminary data.</text>
</comment>
<dbReference type="SUPFAM" id="SSF160544">
    <property type="entry name" value="EscU C-terminal domain-like"/>
    <property type="match status" value="1"/>
</dbReference>
<keyword evidence="4 12" id="KW-0813">Transport</keyword>
<name>A0A154BTY6_ANASB</name>
<dbReference type="Gene3D" id="3.40.1690.10">
    <property type="entry name" value="secretion proteins EscU"/>
    <property type="match status" value="1"/>
</dbReference>
<evidence type="ECO:0000256" key="1">
    <source>
        <dbReference type="ARBA" id="ARBA00004651"/>
    </source>
</evidence>
<evidence type="ECO:0000256" key="11">
    <source>
        <dbReference type="ARBA" id="ARBA00023225"/>
    </source>
</evidence>
<reference evidence="13 14" key="1">
    <citation type="submission" date="2016-02" db="EMBL/GenBank/DDBJ databases">
        <title>Anaerosporomusa subterraneum gen. nov., sp. nov., a spore-forming obligate anaerobe isolated from saprolite.</title>
        <authorList>
            <person name="Choi J.K."/>
            <person name="Shah M."/>
            <person name="Yee N."/>
        </authorList>
    </citation>
    <scope>NUCLEOTIDE SEQUENCE [LARGE SCALE GENOMIC DNA]</scope>
    <source>
        <strain evidence="13 14">RU4</strain>
    </source>
</reference>
<keyword evidence="8 12" id="KW-0653">Protein transport</keyword>
<dbReference type="GO" id="GO:0009306">
    <property type="term" value="P:protein secretion"/>
    <property type="evidence" value="ECO:0007669"/>
    <property type="project" value="InterPro"/>
</dbReference>
<dbReference type="Pfam" id="PF01312">
    <property type="entry name" value="Bac_export_2"/>
    <property type="match status" value="1"/>
</dbReference>
<keyword evidence="9 12" id="KW-1133">Transmembrane helix</keyword>
<evidence type="ECO:0000256" key="4">
    <source>
        <dbReference type="ARBA" id="ARBA00022448"/>
    </source>
</evidence>